<sequence length="340" mass="38300">MMAVLLYYPLVKPPTEILHQSLLYWDGVASVVPMSPHVYEAAVPVELRDLRDRSLYTPLVLEPDSLNSLERPFGGSRSSRTGASELLHQELRRIALDARRSGRPLQRDALIYLSKISEWLEDELLHLGLAEPVNHGHWRLAVTEEVQQLIIGVIARELASSSRVSYVPYTDRADAHDLTLRPQPDFRRARLAAWEMEIGSLLPVPAPGTSMAEVLAFRERYSDERQNLMRALHRMLADLRRDYEHPADVLAQMSREIEHAVQDYRAAAKSSRMAWVNRSVMVTVALGAAAGSAMQPGLTWVLGAVGGYALNVATREIRPMGRARQDHSFSYLHRIQESLS</sequence>
<keyword evidence="2" id="KW-1185">Reference proteome</keyword>
<dbReference type="AlphaFoldDB" id="D9WAG8"/>
<dbReference type="Pfam" id="PF19749">
    <property type="entry name" value="DUF6236"/>
    <property type="match status" value="1"/>
</dbReference>
<dbReference type="InterPro" id="IPR046203">
    <property type="entry name" value="DUF6236"/>
</dbReference>
<dbReference type="EMBL" id="GG657754">
    <property type="protein sequence ID" value="EFL26909.1"/>
    <property type="molecule type" value="Genomic_DNA"/>
</dbReference>
<protein>
    <submittedName>
        <fullName evidence="1">Uncharacterized protein</fullName>
    </submittedName>
</protein>
<gene>
    <name evidence="1" type="ORF">SSOG_06623</name>
</gene>
<evidence type="ECO:0000313" key="1">
    <source>
        <dbReference type="EMBL" id="EFL26909.1"/>
    </source>
</evidence>
<accession>D9WAG8</accession>
<proteinExistence type="predicted"/>
<reference evidence="1 2" key="1">
    <citation type="submission" date="2009-02" db="EMBL/GenBank/DDBJ databases">
        <title>Annotation of Streptomyces hygroscopicus strain ATCC 53653.</title>
        <authorList>
            <consortium name="The Broad Institute Genome Sequencing Platform"/>
            <consortium name="Broad Institute Microbial Sequencing Center"/>
            <person name="Fischbach M."/>
            <person name="Godfrey P."/>
            <person name="Ward D."/>
            <person name="Young S."/>
            <person name="Zeng Q."/>
            <person name="Koehrsen M."/>
            <person name="Alvarado L."/>
            <person name="Berlin A.M."/>
            <person name="Bochicchio J."/>
            <person name="Borenstein D."/>
            <person name="Chapman S.B."/>
            <person name="Chen Z."/>
            <person name="Engels R."/>
            <person name="Freedman E."/>
            <person name="Gellesch M."/>
            <person name="Goldberg J."/>
            <person name="Griggs A."/>
            <person name="Gujja S."/>
            <person name="Heilman E.R."/>
            <person name="Heiman D.I."/>
            <person name="Hepburn T.A."/>
            <person name="Howarth C."/>
            <person name="Jen D."/>
            <person name="Larson L."/>
            <person name="Lewis B."/>
            <person name="Mehta T."/>
            <person name="Park D."/>
            <person name="Pearson M."/>
            <person name="Richards J."/>
            <person name="Roberts A."/>
            <person name="Saif S."/>
            <person name="Shea T.D."/>
            <person name="Shenoy N."/>
            <person name="Sisk P."/>
            <person name="Stolte C."/>
            <person name="Sykes S.N."/>
            <person name="Thomson T."/>
            <person name="Walk T."/>
            <person name="White J."/>
            <person name="Yandava C."/>
            <person name="Straight P."/>
            <person name="Clardy J."/>
            <person name="Hung D."/>
            <person name="Kolter R."/>
            <person name="Mekalanos J."/>
            <person name="Walker S."/>
            <person name="Walsh C.T."/>
            <person name="Wieland-Brown L.C."/>
            <person name="Haas B."/>
            <person name="Nusbaum C."/>
            <person name="Birren B."/>
        </authorList>
    </citation>
    <scope>NUCLEOTIDE SEQUENCE [LARGE SCALE GENOMIC DNA]</scope>
    <source>
        <strain evidence="1 2">ATCC 53653</strain>
    </source>
</reference>
<organism evidence="1 2">
    <name type="scientific">Streptomyces himastatinicus ATCC 53653</name>
    <dbReference type="NCBI Taxonomy" id="457427"/>
    <lineage>
        <taxon>Bacteria</taxon>
        <taxon>Bacillati</taxon>
        <taxon>Actinomycetota</taxon>
        <taxon>Actinomycetes</taxon>
        <taxon>Kitasatosporales</taxon>
        <taxon>Streptomycetaceae</taxon>
        <taxon>Streptomyces</taxon>
        <taxon>Streptomyces violaceusniger group</taxon>
    </lineage>
</organism>
<dbReference type="Proteomes" id="UP000003963">
    <property type="component" value="Unassembled WGS sequence"/>
</dbReference>
<name>D9WAG8_9ACTN</name>
<evidence type="ECO:0000313" key="2">
    <source>
        <dbReference type="Proteomes" id="UP000003963"/>
    </source>
</evidence>
<dbReference type="HOGENOM" id="CLU_816164_0_0_11"/>